<dbReference type="InterPro" id="IPR000222">
    <property type="entry name" value="PP2C_BS"/>
</dbReference>
<gene>
    <name evidence="6" type="ORF">CJOHNSTONI_LOCUS5981</name>
</gene>
<evidence type="ECO:0000313" key="7">
    <source>
        <dbReference type="Proteomes" id="UP000746747"/>
    </source>
</evidence>
<dbReference type="EMBL" id="CAKAEH010001421">
    <property type="protein sequence ID" value="CAG9536017.1"/>
    <property type="molecule type" value="Genomic_DNA"/>
</dbReference>
<reference evidence="6" key="1">
    <citation type="submission" date="2021-09" db="EMBL/GenBank/DDBJ databases">
        <authorList>
            <consortium name="Pathogen Informatics"/>
        </authorList>
    </citation>
    <scope>NUCLEOTIDE SEQUENCE</scope>
</reference>
<dbReference type="AlphaFoldDB" id="A0A8J2LZ46"/>
<keyword evidence="3 4" id="KW-0904">Protein phosphatase</keyword>
<dbReference type="Gene3D" id="3.60.40.10">
    <property type="entry name" value="PPM-type phosphatase domain"/>
    <property type="match status" value="1"/>
</dbReference>
<dbReference type="CDD" id="cd00143">
    <property type="entry name" value="PP2Cc"/>
    <property type="match status" value="1"/>
</dbReference>
<dbReference type="PROSITE" id="PS51746">
    <property type="entry name" value="PPM_2"/>
    <property type="match status" value="1"/>
</dbReference>
<evidence type="ECO:0000313" key="6">
    <source>
        <dbReference type="EMBL" id="CAG9536017.1"/>
    </source>
</evidence>
<proteinExistence type="inferred from homology"/>
<dbReference type="Proteomes" id="UP000746747">
    <property type="component" value="Unassembled WGS sequence"/>
</dbReference>
<evidence type="ECO:0000256" key="4">
    <source>
        <dbReference type="RuleBase" id="RU003465"/>
    </source>
</evidence>
<sequence>MEDRMHYLNDPYHNITMFSIFDGHGGPFVSQYLEEHFSGAIHQRLLRGDFDHYSSLTGHSNDHIIEAIITEVYNIDDEILRLHPSSSPLTGSTLISVILERNRFLTIINIGDSRAVACDITGHTIPLSTDHKPSDEDERKRIESAGGFIEFRGVDRVQGILSFIYFFYFRAFGDTALKQLSVLTAEPDIVQLDQNEISLQFIIVASDGFWDVLTNEQAIHFARSFLRVSSNQWHKVAEYLVRKALKLGSDDNISLLFIRLF</sequence>
<dbReference type="SUPFAM" id="SSF81606">
    <property type="entry name" value="PP2C-like"/>
    <property type="match status" value="1"/>
</dbReference>
<name>A0A8J2LZ46_9BILA</name>
<protein>
    <recommendedName>
        <fullName evidence="5">PPM-type phosphatase domain-containing protein</fullName>
    </recommendedName>
</protein>
<evidence type="ECO:0000256" key="2">
    <source>
        <dbReference type="ARBA" id="ARBA00022801"/>
    </source>
</evidence>
<keyword evidence="1" id="KW-0479">Metal-binding</keyword>
<dbReference type="InterPro" id="IPR015655">
    <property type="entry name" value="PP2C"/>
</dbReference>
<comment type="similarity">
    <text evidence="4">Belongs to the PP2C family.</text>
</comment>
<keyword evidence="2 4" id="KW-0378">Hydrolase</keyword>
<dbReference type="InterPro" id="IPR001932">
    <property type="entry name" value="PPM-type_phosphatase-like_dom"/>
</dbReference>
<evidence type="ECO:0000256" key="3">
    <source>
        <dbReference type="ARBA" id="ARBA00022912"/>
    </source>
</evidence>
<dbReference type="PANTHER" id="PTHR47992">
    <property type="entry name" value="PROTEIN PHOSPHATASE"/>
    <property type="match status" value="1"/>
</dbReference>
<feature type="domain" description="PPM-type phosphatase" evidence="5">
    <location>
        <begin position="1"/>
        <end position="260"/>
    </location>
</feature>
<keyword evidence="7" id="KW-1185">Reference proteome</keyword>
<dbReference type="OrthoDB" id="343114at2759"/>
<comment type="caution">
    <text evidence="6">The sequence shown here is derived from an EMBL/GenBank/DDBJ whole genome shotgun (WGS) entry which is preliminary data.</text>
</comment>
<accession>A0A8J2LZ46</accession>
<dbReference type="SMART" id="SM00332">
    <property type="entry name" value="PP2Cc"/>
    <property type="match status" value="1"/>
</dbReference>
<organism evidence="6 7">
    <name type="scientific">Cercopithifilaria johnstoni</name>
    <dbReference type="NCBI Taxonomy" id="2874296"/>
    <lineage>
        <taxon>Eukaryota</taxon>
        <taxon>Metazoa</taxon>
        <taxon>Ecdysozoa</taxon>
        <taxon>Nematoda</taxon>
        <taxon>Chromadorea</taxon>
        <taxon>Rhabditida</taxon>
        <taxon>Spirurina</taxon>
        <taxon>Spiruromorpha</taxon>
        <taxon>Filarioidea</taxon>
        <taxon>Onchocercidae</taxon>
        <taxon>Cercopithifilaria</taxon>
    </lineage>
</organism>
<dbReference type="GO" id="GO:0004722">
    <property type="term" value="F:protein serine/threonine phosphatase activity"/>
    <property type="evidence" value="ECO:0007669"/>
    <property type="project" value="InterPro"/>
</dbReference>
<dbReference type="GO" id="GO:0046872">
    <property type="term" value="F:metal ion binding"/>
    <property type="evidence" value="ECO:0007669"/>
    <property type="project" value="UniProtKB-KW"/>
</dbReference>
<evidence type="ECO:0000259" key="5">
    <source>
        <dbReference type="PROSITE" id="PS51746"/>
    </source>
</evidence>
<dbReference type="InterPro" id="IPR036457">
    <property type="entry name" value="PPM-type-like_dom_sf"/>
</dbReference>
<dbReference type="PROSITE" id="PS01032">
    <property type="entry name" value="PPM_1"/>
    <property type="match status" value="1"/>
</dbReference>
<evidence type="ECO:0000256" key="1">
    <source>
        <dbReference type="ARBA" id="ARBA00022723"/>
    </source>
</evidence>
<dbReference type="Pfam" id="PF00481">
    <property type="entry name" value="PP2C"/>
    <property type="match status" value="1"/>
</dbReference>